<evidence type="ECO:0000259" key="1">
    <source>
        <dbReference type="Pfam" id="PF18480"/>
    </source>
</evidence>
<dbReference type="Proteomes" id="UP000008037">
    <property type="component" value="Chromosome"/>
</dbReference>
<reference evidence="2 3" key="1">
    <citation type="journal article" date="2012" name="Environ. Microbiol.">
        <title>The genome of the ammonia-oxidizing Candidatus Nitrososphaera gargensis: insights into metabolic versatility and environmental adaptations.</title>
        <authorList>
            <person name="Spang A."/>
            <person name="Poehlein A."/>
            <person name="Offre P."/>
            <person name="Zumbragel S."/>
            <person name="Haider S."/>
            <person name="Rychlik N."/>
            <person name="Nowka B."/>
            <person name="Schmeisser C."/>
            <person name="Lebedeva E.V."/>
            <person name="Rattei T."/>
            <person name="Bohm C."/>
            <person name="Schmid M."/>
            <person name="Galushko A."/>
            <person name="Hatzenpichler R."/>
            <person name="Weinmaier T."/>
            <person name="Daniel R."/>
            <person name="Schleper C."/>
            <person name="Spieck E."/>
            <person name="Streit W."/>
            <person name="Wagner M."/>
        </authorList>
    </citation>
    <scope>NUCLEOTIDE SEQUENCE [LARGE SCALE GENOMIC DNA]</scope>
    <source>
        <strain evidence="3">Ga9.2</strain>
    </source>
</reference>
<proteinExistence type="predicted"/>
<dbReference type="Pfam" id="PF18480">
    <property type="entry name" value="DUF5615"/>
    <property type="match status" value="1"/>
</dbReference>
<evidence type="ECO:0000313" key="3">
    <source>
        <dbReference type="Proteomes" id="UP000008037"/>
    </source>
</evidence>
<keyword evidence="3" id="KW-1185">Reference proteome</keyword>
<protein>
    <recommendedName>
        <fullName evidence="1">DUF5615 domain-containing protein</fullName>
    </recommendedName>
</protein>
<evidence type="ECO:0000313" key="2">
    <source>
        <dbReference type="EMBL" id="AFU57598.1"/>
    </source>
</evidence>
<dbReference type="InterPro" id="IPR041049">
    <property type="entry name" value="DUF5615"/>
</dbReference>
<name>K0IFJ2_NITGG</name>
<dbReference type="HOGENOM" id="CLU_2152687_0_0_2"/>
<organism evidence="2 3">
    <name type="scientific">Nitrososphaera gargensis (strain Ga9.2)</name>
    <dbReference type="NCBI Taxonomy" id="1237085"/>
    <lineage>
        <taxon>Archaea</taxon>
        <taxon>Nitrososphaerota</taxon>
        <taxon>Nitrososphaeria</taxon>
        <taxon>Nitrososphaerales</taxon>
        <taxon>Nitrososphaeraceae</taxon>
        <taxon>Nitrososphaera</taxon>
    </lineage>
</organism>
<dbReference type="AlphaFoldDB" id="K0IFJ2"/>
<sequence>MTSLIERIGNRTVLLDACVSPRLVKALRKAGLSVRHMNEIKPSMPDAHIEYLIMLPSDVLITHDTFFARFLGPKRAILLHRNEMDKIRQKDWCVEATGGIVDTKGSATRHF</sequence>
<feature type="domain" description="DUF5615" evidence="1">
    <location>
        <begin position="13"/>
        <end position="96"/>
    </location>
</feature>
<dbReference type="BioCyc" id="CNIT1237085:G1324-653-MONOMER"/>
<dbReference type="KEGG" id="nga:Ngar_c06550"/>
<accession>K0IFJ2</accession>
<gene>
    <name evidence="2" type="ordered locus">Ngar_c06550</name>
</gene>
<dbReference type="EMBL" id="CP002408">
    <property type="protein sequence ID" value="AFU57598.1"/>
    <property type="molecule type" value="Genomic_DNA"/>
</dbReference>
<dbReference type="InParanoid" id="K0IFJ2"/>